<dbReference type="EMBL" id="JBJQND010000009">
    <property type="protein sequence ID" value="KAL3867115.1"/>
    <property type="molecule type" value="Genomic_DNA"/>
</dbReference>
<evidence type="ECO:0000259" key="2">
    <source>
        <dbReference type="Pfam" id="PF18738"/>
    </source>
</evidence>
<reference evidence="3 4" key="1">
    <citation type="submission" date="2024-11" db="EMBL/GenBank/DDBJ databases">
        <title>Chromosome-level genome assembly of the freshwater bivalve Anodonta woodiana.</title>
        <authorList>
            <person name="Chen X."/>
        </authorList>
    </citation>
    <scope>NUCLEOTIDE SEQUENCE [LARGE SCALE GENOMIC DNA]</scope>
    <source>
        <strain evidence="3">MN2024</strain>
        <tissue evidence="3">Gills</tissue>
    </source>
</reference>
<organism evidence="3 4">
    <name type="scientific">Sinanodonta woodiana</name>
    <name type="common">Chinese pond mussel</name>
    <name type="synonym">Anodonta woodiana</name>
    <dbReference type="NCBI Taxonomy" id="1069815"/>
    <lineage>
        <taxon>Eukaryota</taxon>
        <taxon>Metazoa</taxon>
        <taxon>Spiralia</taxon>
        <taxon>Lophotrochozoa</taxon>
        <taxon>Mollusca</taxon>
        <taxon>Bivalvia</taxon>
        <taxon>Autobranchia</taxon>
        <taxon>Heteroconchia</taxon>
        <taxon>Palaeoheterodonta</taxon>
        <taxon>Unionida</taxon>
        <taxon>Unionoidea</taxon>
        <taxon>Unionidae</taxon>
        <taxon>Unioninae</taxon>
        <taxon>Sinanodonta</taxon>
    </lineage>
</organism>
<name>A0ABD3W3E4_SINWO</name>
<evidence type="ECO:0000313" key="3">
    <source>
        <dbReference type="EMBL" id="KAL3867115.1"/>
    </source>
</evidence>
<evidence type="ECO:0000256" key="1">
    <source>
        <dbReference type="SAM" id="MobiDB-lite"/>
    </source>
</evidence>
<dbReference type="Proteomes" id="UP001634394">
    <property type="component" value="Unassembled WGS sequence"/>
</dbReference>
<evidence type="ECO:0000313" key="4">
    <source>
        <dbReference type="Proteomes" id="UP001634394"/>
    </source>
</evidence>
<gene>
    <name evidence="3" type="ORF">ACJMK2_044345</name>
</gene>
<feature type="compositionally biased region" description="Polar residues" evidence="1">
    <location>
        <begin position="246"/>
        <end position="268"/>
    </location>
</feature>
<sequence>MATQSLPPEMTSYARLLFAIKDVCTKCLRDVLLHNVPGQDIKQAIIGHQCNSTMLKQKPFTMLFQNNQLDPNFSVSDCEISLLYSLIRNVSSVQPPSLGWGPSYLNNPQDTSVGANVERLHHVRNTVIHLRDPSVSRQDFDSYWTIIRDCLTALDTHLGGTTYQDRLDSLETVDLDPDQVRQLIQDNHNILQDLQAGQRAQDQTLSVIREEQYQRFSEVNDKLAPIAEDVKVVRELWEGKAKENGRTQPQLNSDQGVRTVNTTSNQDINGGDEIGDLASGMDGKLCITKQYAFIKVNLTRESGLAIAKCLLDQSLLCQDAYDRMGNTCCARRHPIDILLKKVIHGSTEEIIEAFFKRLKVECPLIARAVKETTITEMDRLRFSQIEACGIETGGPFGILRPGISERDVNFFKYHLCESEEVIEHITDVMLSRFHFSILDHSNIIDCPRAVDMISALFKAMQFYELDVAAELCDVVKPELYQKWMASRSTQGSWLDGLYQWIKRSMPEIRSFQSEEIELTDVERGSIILIFSTGENFSVDLLKPESLKMKIKTLLTRGCFESKTELKSVALISVYIESPPNKGLEEIHIYIDFPATDASIEADDHQAELRIRNRDIMLEEMNPARLKQWIFDQPCIENTHRDMLESKLSGKVLLRQEEMTVLLDFINEHENSDHLLEKYCETNERYVYNTIYQKHQKSHSQPEEIPGHKAAVTYVEGGGLQELFSFSIIFNDEGINK</sequence>
<dbReference type="AlphaFoldDB" id="A0ABD3W3E4"/>
<keyword evidence="4" id="KW-1185">Reference proteome</keyword>
<dbReference type="InterPro" id="IPR041249">
    <property type="entry name" value="HEPN_DZIP3"/>
</dbReference>
<comment type="caution">
    <text evidence="3">The sequence shown here is derived from an EMBL/GenBank/DDBJ whole genome shotgun (WGS) entry which is preliminary data.</text>
</comment>
<proteinExistence type="predicted"/>
<dbReference type="Pfam" id="PF18738">
    <property type="entry name" value="HEPN_DZIP3"/>
    <property type="match status" value="1"/>
</dbReference>
<protein>
    <recommendedName>
        <fullName evidence="2">DZIP3-like HEPN domain-containing protein</fullName>
    </recommendedName>
</protein>
<accession>A0ABD3W3E4</accession>
<feature type="region of interest" description="Disordered" evidence="1">
    <location>
        <begin position="241"/>
        <end position="272"/>
    </location>
</feature>
<feature type="domain" description="DZIP3-like HEPN" evidence="2">
    <location>
        <begin position="52"/>
        <end position="181"/>
    </location>
</feature>